<keyword evidence="7" id="KW-1185">Reference proteome</keyword>
<proteinExistence type="predicted"/>
<evidence type="ECO:0000313" key="6">
    <source>
        <dbReference type="EMBL" id="MFC3152890.1"/>
    </source>
</evidence>
<evidence type="ECO:0000256" key="4">
    <source>
        <dbReference type="ARBA" id="ARBA00023136"/>
    </source>
</evidence>
<evidence type="ECO:0000256" key="3">
    <source>
        <dbReference type="ARBA" id="ARBA00022989"/>
    </source>
</evidence>
<keyword evidence="3" id="KW-1133">Transmembrane helix</keyword>
<keyword evidence="2" id="KW-0812">Transmembrane</keyword>
<comment type="subcellular location">
    <subcellularLocation>
        <location evidence="1">Membrane</location>
        <topology evidence="1">Multi-pass membrane protein</topology>
    </subcellularLocation>
</comment>
<evidence type="ECO:0000256" key="2">
    <source>
        <dbReference type="ARBA" id="ARBA00022692"/>
    </source>
</evidence>
<gene>
    <name evidence="6" type="ORF">ACFOEK_17760</name>
</gene>
<keyword evidence="4" id="KW-0472">Membrane</keyword>
<evidence type="ECO:0000256" key="1">
    <source>
        <dbReference type="ARBA" id="ARBA00004141"/>
    </source>
</evidence>
<reference evidence="7" key="1">
    <citation type="journal article" date="2019" name="Int. J. Syst. Evol. Microbiol.">
        <title>The Global Catalogue of Microorganisms (GCM) 10K type strain sequencing project: providing services to taxonomists for standard genome sequencing and annotation.</title>
        <authorList>
            <consortium name="The Broad Institute Genomics Platform"/>
            <consortium name="The Broad Institute Genome Sequencing Center for Infectious Disease"/>
            <person name="Wu L."/>
            <person name="Ma J."/>
        </authorList>
    </citation>
    <scope>NUCLEOTIDE SEQUENCE [LARGE SCALE GENOMIC DNA]</scope>
    <source>
        <strain evidence="7">KCTC 52438</strain>
    </source>
</reference>
<evidence type="ECO:0000259" key="5">
    <source>
        <dbReference type="Pfam" id="PF13675"/>
    </source>
</evidence>
<protein>
    <submittedName>
        <fullName evidence="6">Type IV pili methyl-accepting chemotaxis transducer N-terminal domain-containing protein</fullName>
    </submittedName>
</protein>
<dbReference type="Pfam" id="PF13675">
    <property type="entry name" value="PilJ"/>
    <property type="match status" value="2"/>
</dbReference>
<comment type="caution">
    <text evidence="6">The sequence shown here is derived from an EMBL/GenBank/DDBJ whole genome shotgun (WGS) entry which is preliminary data.</text>
</comment>
<accession>A0ABV7HKA1</accession>
<evidence type="ECO:0000313" key="7">
    <source>
        <dbReference type="Proteomes" id="UP001595476"/>
    </source>
</evidence>
<dbReference type="Gene3D" id="1.20.120.960">
    <property type="entry name" value="Histidine kinase NarX, sensor domain"/>
    <property type="match status" value="1"/>
</dbReference>
<dbReference type="EMBL" id="JBHRSZ010000007">
    <property type="protein sequence ID" value="MFC3152890.1"/>
    <property type="molecule type" value="Genomic_DNA"/>
</dbReference>
<feature type="domain" description="NarX-like N-terminal" evidence="5">
    <location>
        <begin position="34"/>
        <end position="122"/>
    </location>
</feature>
<feature type="domain" description="NarX-like N-terminal" evidence="5">
    <location>
        <begin position="149"/>
        <end position="222"/>
    </location>
</feature>
<dbReference type="InterPro" id="IPR029095">
    <property type="entry name" value="NarX-like_N"/>
</dbReference>
<dbReference type="InterPro" id="IPR042295">
    <property type="entry name" value="NarX-like_N_sf"/>
</dbReference>
<name>A0ABV7HKA1_9GAMM</name>
<organism evidence="6 7">
    <name type="scientific">Litoribrevibacter euphylliae</name>
    <dbReference type="NCBI Taxonomy" id="1834034"/>
    <lineage>
        <taxon>Bacteria</taxon>
        <taxon>Pseudomonadati</taxon>
        <taxon>Pseudomonadota</taxon>
        <taxon>Gammaproteobacteria</taxon>
        <taxon>Oceanospirillales</taxon>
        <taxon>Oceanospirillaceae</taxon>
        <taxon>Litoribrevibacter</taxon>
    </lineage>
</organism>
<dbReference type="RefSeq" id="WP_386722812.1">
    <property type="nucleotide sequence ID" value="NZ_JBHRSZ010000007.1"/>
</dbReference>
<dbReference type="Proteomes" id="UP001595476">
    <property type="component" value="Unassembled WGS sequence"/>
</dbReference>
<sequence>MNMLNSRSIKALIKLLVLTLIPLSFPIYSWGMTDAEAINKSGRQRMLSQRMMKSYLMLGADVKVEVAQKQLDDSVALFEQQFLELRDYAPSEEITNKLDKVESLWVVHRERIIAQPDKQHVADLMDQNLALLVACDQVVKAIEAHANVASAQLVNISGRQRMLSQKIAKAYIALYWKVEDTELKQEFQQAVQLFDESLQTLVDSDLNNEALNRSLRKVGNQWRFSQSGFKLGDDGRYVPTVISVTTESILKKMDQITKQYEELMISQHALAQN</sequence>